<name>A0ABZ1A0I8_9PSED</name>
<protein>
    <submittedName>
        <fullName evidence="1">Uncharacterized protein</fullName>
    </submittedName>
</protein>
<gene>
    <name evidence="1" type="ORF">SPL95_19760</name>
</gene>
<proteinExistence type="predicted"/>
<dbReference type="RefSeq" id="WP_323986641.1">
    <property type="nucleotide sequence ID" value="NZ_CP139639.1"/>
</dbReference>
<reference evidence="1 2" key="1">
    <citation type="submission" date="2023-12" db="EMBL/GenBank/DDBJ databases">
        <title>First complete genome sequence of Pseudomonas canadensis strain Pcan-CK-23 isolated from homogenized tissues of Zophobas morio larvae.</title>
        <authorList>
            <person name="Kundlacz C."/>
            <person name="Aldeia C."/>
            <person name="Eddoubaji Y."/>
            <person name="Campos-Madueno E.I."/>
            <person name="Endimiani A."/>
        </authorList>
    </citation>
    <scope>NUCLEOTIDE SEQUENCE [LARGE SCALE GENOMIC DNA]</scope>
    <source>
        <strain evidence="1 2">Pcan-CK-23</strain>
    </source>
</reference>
<dbReference type="EMBL" id="CP139639">
    <property type="protein sequence ID" value="WRI22844.1"/>
    <property type="molecule type" value="Genomic_DNA"/>
</dbReference>
<evidence type="ECO:0000313" key="1">
    <source>
        <dbReference type="EMBL" id="WRI22844.1"/>
    </source>
</evidence>
<sequence length="325" mass="35128">MGFMSCESVGSCNAWPNMQGLSLKSNQQELASASASASASVAGAKLRVPEVDVHRSSAPNAKNIQEQLDALLPAMGALVMKLNTMLEHESAPSSKPINSVLISLALTKPVGQAPLALSESTKAYSAFSTKKVGEKPDDVYRGVKFSDYKNEPVLSSIKAAMERFGQSPLSVYASVTRSGKGYDIVMRDGVKVSITLGEIAKAKLLCGFQYESGRENGKMFKDVVFMYAASAKRVQLERREDKPLTYDEALKVLVSHPGAYESLKRLGIIEYVRSSTAQELDETGAIGVVEHGGNTNFAREGLLDGCNRKKRMPSASDCRSVYRLV</sequence>
<organism evidence="1 2">
    <name type="scientific">Pseudomonas canadensis</name>
    <dbReference type="NCBI Taxonomy" id="915099"/>
    <lineage>
        <taxon>Bacteria</taxon>
        <taxon>Pseudomonadati</taxon>
        <taxon>Pseudomonadota</taxon>
        <taxon>Gammaproteobacteria</taxon>
        <taxon>Pseudomonadales</taxon>
        <taxon>Pseudomonadaceae</taxon>
        <taxon>Pseudomonas</taxon>
    </lineage>
</organism>
<keyword evidence="2" id="KW-1185">Reference proteome</keyword>
<accession>A0ABZ1A0I8</accession>
<dbReference type="Proteomes" id="UP001322392">
    <property type="component" value="Chromosome"/>
</dbReference>
<evidence type="ECO:0000313" key="2">
    <source>
        <dbReference type="Proteomes" id="UP001322392"/>
    </source>
</evidence>